<accession>A0A1F4U830</accession>
<dbReference type="CDD" id="cd08010">
    <property type="entry name" value="MltG_like"/>
    <property type="match status" value="1"/>
</dbReference>
<dbReference type="PANTHER" id="PTHR30518:SF2">
    <property type="entry name" value="ENDOLYTIC MUREIN TRANSGLYCOSYLASE"/>
    <property type="match status" value="1"/>
</dbReference>
<evidence type="ECO:0000313" key="9">
    <source>
        <dbReference type="Proteomes" id="UP000177025"/>
    </source>
</evidence>
<comment type="catalytic activity">
    <reaction evidence="7">
        <text>a peptidoglycan chain = a peptidoglycan chain with N-acetyl-1,6-anhydromuramyl-[peptide] at the reducing end + a peptidoglycan chain with N-acetylglucosamine at the non-reducing end.</text>
        <dbReference type="EC" id="4.2.2.29"/>
    </reaction>
</comment>
<evidence type="ECO:0000256" key="6">
    <source>
        <dbReference type="ARBA" id="ARBA00023316"/>
    </source>
</evidence>
<dbReference type="Gene3D" id="3.30.160.60">
    <property type="entry name" value="Classic Zinc Finger"/>
    <property type="match status" value="1"/>
</dbReference>
<name>A0A1F4U830_UNCW3</name>
<evidence type="ECO:0000256" key="7">
    <source>
        <dbReference type="HAMAP-Rule" id="MF_02065"/>
    </source>
</evidence>
<evidence type="ECO:0000256" key="1">
    <source>
        <dbReference type="ARBA" id="ARBA00022475"/>
    </source>
</evidence>
<dbReference type="EC" id="4.2.2.29" evidence="7"/>
<dbReference type="InterPro" id="IPR003770">
    <property type="entry name" value="MLTG-like"/>
</dbReference>
<comment type="caution">
    <text evidence="8">The sequence shown here is derived from an EMBL/GenBank/DDBJ whole genome shotgun (WGS) entry which is preliminary data.</text>
</comment>
<protein>
    <recommendedName>
        <fullName evidence="7">Endolytic murein transglycosylase</fullName>
        <ecNumber evidence="7">4.2.2.29</ecNumber>
    </recommendedName>
    <alternativeName>
        <fullName evidence="7">Peptidoglycan lytic transglycosylase</fullName>
    </alternativeName>
    <alternativeName>
        <fullName evidence="7">Peptidoglycan polymerization terminase</fullName>
    </alternativeName>
</protein>
<proteinExistence type="inferred from homology"/>
<keyword evidence="4 7" id="KW-0472">Membrane</keyword>
<reference evidence="8 9" key="1">
    <citation type="journal article" date="2016" name="Nat. Commun.">
        <title>Thousands of microbial genomes shed light on interconnected biogeochemical processes in an aquifer system.</title>
        <authorList>
            <person name="Anantharaman K."/>
            <person name="Brown C.T."/>
            <person name="Hug L.A."/>
            <person name="Sharon I."/>
            <person name="Castelle C.J."/>
            <person name="Probst A.J."/>
            <person name="Thomas B.C."/>
            <person name="Singh A."/>
            <person name="Wilkins M.J."/>
            <person name="Karaoz U."/>
            <person name="Brodie E.L."/>
            <person name="Williams K.H."/>
            <person name="Hubbard S.S."/>
            <person name="Banfield J.F."/>
        </authorList>
    </citation>
    <scope>NUCLEOTIDE SEQUENCE [LARGE SCALE GENOMIC DNA]</scope>
</reference>
<dbReference type="EMBL" id="MEUM01000119">
    <property type="protein sequence ID" value="OGC41106.1"/>
    <property type="molecule type" value="Genomic_DNA"/>
</dbReference>
<evidence type="ECO:0000313" key="8">
    <source>
        <dbReference type="EMBL" id="OGC41106.1"/>
    </source>
</evidence>
<keyword evidence="5 7" id="KW-0456">Lyase</keyword>
<dbReference type="Gene3D" id="3.30.1490.480">
    <property type="entry name" value="Endolytic murein transglycosylase"/>
    <property type="match status" value="1"/>
</dbReference>
<sequence length="322" mass="36270">MKITRILIVAFTALIVFWIQPLNIGATEVVVPSGGSAREIAINLKENQIVRNVDEFLFILKLSGKEKKLQSGNYTLYKYKNPLYVINELSYGRASDIQITIPEGLTINETIEILNANGIGNKKVISALCRDAKFIAALGINATTLEGFLFPDTYAFNALQSDSVILMTMTNNFKKHRDRLGIKEDSLFFVLTLASLVEKEAKLVEERPVIARVFLNRLKANKPLESCATVLYAMKMRNYEKYRQKQRLTEKDLKFDSPYNTYLNIGLPPGPICSPGASSIKAALVPSNENYMYFVARGDGGHHFSITYKEHLAAKEKYRVKK</sequence>
<keyword evidence="2 7" id="KW-0812">Transmembrane</keyword>
<dbReference type="GO" id="GO:0071555">
    <property type="term" value="P:cell wall organization"/>
    <property type="evidence" value="ECO:0007669"/>
    <property type="project" value="UniProtKB-KW"/>
</dbReference>
<dbReference type="GO" id="GO:0005886">
    <property type="term" value="C:plasma membrane"/>
    <property type="evidence" value="ECO:0007669"/>
    <property type="project" value="UniProtKB-UniRule"/>
</dbReference>
<keyword evidence="3 7" id="KW-1133">Transmembrane helix</keyword>
<dbReference type="AlphaFoldDB" id="A0A1F4U830"/>
<evidence type="ECO:0000256" key="5">
    <source>
        <dbReference type="ARBA" id="ARBA00023239"/>
    </source>
</evidence>
<evidence type="ECO:0000256" key="2">
    <source>
        <dbReference type="ARBA" id="ARBA00022692"/>
    </source>
</evidence>
<dbReference type="PANTHER" id="PTHR30518">
    <property type="entry name" value="ENDOLYTIC MUREIN TRANSGLYCOSYLASE"/>
    <property type="match status" value="1"/>
</dbReference>
<keyword evidence="1 7" id="KW-1003">Cell membrane</keyword>
<feature type="site" description="Important for catalytic activity" evidence="7">
    <location>
        <position position="200"/>
    </location>
</feature>
<dbReference type="HAMAP" id="MF_02065">
    <property type="entry name" value="MltG"/>
    <property type="match status" value="1"/>
</dbReference>
<organism evidence="8 9">
    <name type="scientific">candidate division WOR-3 bacterium RBG_13_43_14</name>
    <dbReference type="NCBI Taxonomy" id="1802590"/>
    <lineage>
        <taxon>Bacteria</taxon>
        <taxon>Bacteria division WOR-3</taxon>
    </lineage>
</organism>
<comment type="similarity">
    <text evidence="7">Belongs to the transglycosylase MltG family.</text>
</comment>
<comment type="function">
    <text evidence="7">Functions as a peptidoglycan terminase that cleaves nascent peptidoglycan strands endolytically to terminate their elongation.</text>
</comment>
<keyword evidence="6 7" id="KW-0961">Cell wall biogenesis/degradation</keyword>
<dbReference type="Proteomes" id="UP000177025">
    <property type="component" value="Unassembled WGS sequence"/>
</dbReference>
<dbReference type="Pfam" id="PF02618">
    <property type="entry name" value="YceG"/>
    <property type="match status" value="1"/>
</dbReference>
<dbReference type="GO" id="GO:0008932">
    <property type="term" value="F:lytic endotransglycosylase activity"/>
    <property type="evidence" value="ECO:0007669"/>
    <property type="project" value="UniProtKB-UniRule"/>
</dbReference>
<evidence type="ECO:0000256" key="3">
    <source>
        <dbReference type="ARBA" id="ARBA00022989"/>
    </source>
</evidence>
<dbReference type="GO" id="GO:0009252">
    <property type="term" value="P:peptidoglycan biosynthetic process"/>
    <property type="evidence" value="ECO:0007669"/>
    <property type="project" value="UniProtKB-UniRule"/>
</dbReference>
<dbReference type="NCBIfam" id="TIGR00247">
    <property type="entry name" value="endolytic transglycosylase MltG"/>
    <property type="match status" value="1"/>
</dbReference>
<evidence type="ECO:0000256" key="4">
    <source>
        <dbReference type="ARBA" id="ARBA00023136"/>
    </source>
</evidence>
<gene>
    <name evidence="7" type="primary">mltG</name>
    <name evidence="8" type="ORF">A2Y85_07045</name>
</gene>